<sequence>MQSESGSAHMPGQFYVVSAASRTTDVSSGADARHVCPRHVGFVVTAAFLSDKDVAHDTVVGATEGPVNTRSSSGSGSYDGLERIAMCGSWPRLSAAPICLRKPKSAPDKAGRTTGRHADEAFSRVAQIAPQSFFPMQCNRSAMRFSHQIPARPTSTQMGGRSVWPNAYNACPYQRAVNLSVSHRLMQPWPHPPVTASVKYDSLHCEQHEAGEQSLAEIWKMSGINLPNAASGRHDPRTPHGHYSDMSSCDSMRHQCKPKAYHDVQSMPIHRRNSQRKSRVARHGLCYASTETTIELTRWSGYCTISGARAHGRSSLNLIWHESPVLEKLVDGASRGPTSLAGVFDDEVDEKSAQVPYEDIRRSTPQGGGAEQGPAQSRRSVARACEGEGRQRRG</sequence>
<accession>M2RNL5</accession>
<evidence type="ECO:0000313" key="2">
    <source>
        <dbReference type="EMBL" id="EMD40032.1"/>
    </source>
</evidence>
<keyword evidence="3" id="KW-1185">Reference proteome</keyword>
<proteinExistence type="predicted"/>
<organism evidence="2 3">
    <name type="scientific">Ceriporiopsis subvermispora (strain B)</name>
    <name type="common">White-rot fungus</name>
    <name type="synonym">Gelatoporia subvermispora</name>
    <dbReference type="NCBI Taxonomy" id="914234"/>
    <lineage>
        <taxon>Eukaryota</taxon>
        <taxon>Fungi</taxon>
        <taxon>Dikarya</taxon>
        <taxon>Basidiomycota</taxon>
        <taxon>Agaricomycotina</taxon>
        <taxon>Agaricomycetes</taxon>
        <taxon>Polyporales</taxon>
        <taxon>Gelatoporiaceae</taxon>
        <taxon>Gelatoporia</taxon>
    </lineage>
</organism>
<dbReference type="EMBL" id="KB445793">
    <property type="protein sequence ID" value="EMD40032.1"/>
    <property type="molecule type" value="Genomic_DNA"/>
</dbReference>
<feature type="region of interest" description="Disordered" evidence="1">
    <location>
        <begin position="348"/>
        <end position="394"/>
    </location>
</feature>
<feature type="region of interest" description="Disordered" evidence="1">
    <location>
        <begin position="229"/>
        <end position="251"/>
    </location>
</feature>
<dbReference type="HOGENOM" id="CLU_700197_0_0_1"/>
<gene>
    <name evidence="2" type="ORF">CERSUDRAFT_122136</name>
</gene>
<name>M2RNL5_CERS8</name>
<evidence type="ECO:0000313" key="3">
    <source>
        <dbReference type="Proteomes" id="UP000016930"/>
    </source>
</evidence>
<protein>
    <submittedName>
        <fullName evidence="2">Uncharacterized protein</fullName>
    </submittedName>
</protein>
<feature type="compositionally biased region" description="Basic and acidic residues" evidence="1">
    <location>
        <begin position="385"/>
        <end position="394"/>
    </location>
</feature>
<evidence type="ECO:0000256" key="1">
    <source>
        <dbReference type="SAM" id="MobiDB-lite"/>
    </source>
</evidence>
<reference evidence="2 3" key="1">
    <citation type="journal article" date="2012" name="Proc. Natl. Acad. Sci. U.S.A.">
        <title>Comparative genomics of Ceriporiopsis subvermispora and Phanerochaete chrysosporium provide insight into selective ligninolysis.</title>
        <authorList>
            <person name="Fernandez-Fueyo E."/>
            <person name="Ruiz-Duenas F.J."/>
            <person name="Ferreira P."/>
            <person name="Floudas D."/>
            <person name="Hibbett D.S."/>
            <person name="Canessa P."/>
            <person name="Larrondo L.F."/>
            <person name="James T.Y."/>
            <person name="Seelenfreund D."/>
            <person name="Lobos S."/>
            <person name="Polanco R."/>
            <person name="Tello M."/>
            <person name="Honda Y."/>
            <person name="Watanabe T."/>
            <person name="Watanabe T."/>
            <person name="Ryu J.S."/>
            <person name="Kubicek C.P."/>
            <person name="Schmoll M."/>
            <person name="Gaskell J."/>
            <person name="Hammel K.E."/>
            <person name="St John F.J."/>
            <person name="Vanden Wymelenberg A."/>
            <person name="Sabat G."/>
            <person name="Splinter BonDurant S."/>
            <person name="Syed K."/>
            <person name="Yadav J.S."/>
            <person name="Doddapaneni H."/>
            <person name="Subramanian V."/>
            <person name="Lavin J.L."/>
            <person name="Oguiza J.A."/>
            <person name="Perez G."/>
            <person name="Pisabarro A.G."/>
            <person name="Ramirez L."/>
            <person name="Santoyo F."/>
            <person name="Master E."/>
            <person name="Coutinho P.M."/>
            <person name="Henrissat B."/>
            <person name="Lombard V."/>
            <person name="Magnuson J.K."/>
            <person name="Kuees U."/>
            <person name="Hori C."/>
            <person name="Igarashi K."/>
            <person name="Samejima M."/>
            <person name="Held B.W."/>
            <person name="Barry K.W."/>
            <person name="LaButti K.M."/>
            <person name="Lapidus A."/>
            <person name="Lindquist E.A."/>
            <person name="Lucas S.M."/>
            <person name="Riley R."/>
            <person name="Salamov A.A."/>
            <person name="Hoffmeister D."/>
            <person name="Schwenk D."/>
            <person name="Hadar Y."/>
            <person name="Yarden O."/>
            <person name="de Vries R.P."/>
            <person name="Wiebenga A."/>
            <person name="Stenlid J."/>
            <person name="Eastwood D."/>
            <person name="Grigoriev I.V."/>
            <person name="Berka R.M."/>
            <person name="Blanchette R.A."/>
            <person name="Kersten P."/>
            <person name="Martinez A.T."/>
            <person name="Vicuna R."/>
            <person name="Cullen D."/>
        </authorList>
    </citation>
    <scope>NUCLEOTIDE SEQUENCE [LARGE SCALE GENOMIC DNA]</scope>
    <source>
        <strain evidence="2 3">B</strain>
    </source>
</reference>
<dbReference type="AlphaFoldDB" id="M2RNL5"/>
<dbReference type="Proteomes" id="UP000016930">
    <property type="component" value="Unassembled WGS sequence"/>
</dbReference>